<protein>
    <recommendedName>
        <fullName evidence="7">Major facilitator superfamily associated domain-containing protein</fullName>
    </recommendedName>
</protein>
<dbReference type="InterPro" id="IPR024989">
    <property type="entry name" value="MFS_assoc_dom"/>
</dbReference>
<name>A0A818ZSC8_9BILA</name>
<dbReference type="AlphaFoldDB" id="A0A818ZSC8"/>
<evidence type="ECO:0000256" key="1">
    <source>
        <dbReference type="ARBA" id="ARBA00004141"/>
    </source>
</evidence>
<comment type="caution">
    <text evidence="8">The sequence shown here is derived from an EMBL/GenBank/DDBJ whole genome shotgun (WGS) entry which is preliminary data.</text>
</comment>
<feature type="transmembrane region" description="Helical" evidence="6">
    <location>
        <begin position="433"/>
        <end position="453"/>
    </location>
</feature>
<feature type="transmembrane region" description="Helical" evidence="6">
    <location>
        <begin position="24"/>
        <end position="42"/>
    </location>
</feature>
<comment type="similarity">
    <text evidence="2">Belongs to the major facilitator superfamily. MFSD6 family.</text>
</comment>
<feature type="transmembrane region" description="Helical" evidence="6">
    <location>
        <begin position="501"/>
        <end position="521"/>
    </location>
</feature>
<keyword evidence="4 6" id="KW-1133">Transmembrane helix</keyword>
<reference evidence="8" key="1">
    <citation type="submission" date="2021-02" db="EMBL/GenBank/DDBJ databases">
        <authorList>
            <person name="Nowell W R."/>
        </authorList>
    </citation>
    <scope>NUCLEOTIDE SEQUENCE</scope>
</reference>
<feature type="transmembrane region" description="Helical" evidence="6">
    <location>
        <begin position="474"/>
        <end position="495"/>
    </location>
</feature>
<keyword evidence="5 6" id="KW-0472">Membrane</keyword>
<evidence type="ECO:0000256" key="4">
    <source>
        <dbReference type="ARBA" id="ARBA00022989"/>
    </source>
</evidence>
<dbReference type="Proteomes" id="UP000663881">
    <property type="component" value="Unassembled WGS sequence"/>
</dbReference>
<comment type="subcellular location">
    <subcellularLocation>
        <location evidence="1">Membrane</location>
        <topology evidence="1">Multi-pass membrane protein</topology>
    </subcellularLocation>
</comment>
<dbReference type="GO" id="GO:0016020">
    <property type="term" value="C:membrane"/>
    <property type="evidence" value="ECO:0007669"/>
    <property type="project" value="UniProtKB-SubCell"/>
</dbReference>
<dbReference type="PANTHER" id="PTHR16172:SF41">
    <property type="entry name" value="MAJOR FACILITATOR SUPERFAMILY DOMAIN-CONTAINING PROTEIN 6-LIKE"/>
    <property type="match status" value="1"/>
</dbReference>
<feature type="transmembrane region" description="Helical" evidence="6">
    <location>
        <begin position="379"/>
        <end position="398"/>
    </location>
</feature>
<evidence type="ECO:0000256" key="3">
    <source>
        <dbReference type="ARBA" id="ARBA00022692"/>
    </source>
</evidence>
<dbReference type="EMBL" id="CAJOAY010000993">
    <property type="protein sequence ID" value="CAF3773985.1"/>
    <property type="molecule type" value="Genomic_DNA"/>
</dbReference>
<feature type="transmembrane region" description="Helical" evidence="6">
    <location>
        <begin position="80"/>
        <end position="104"/>
    </location>
</feature>
<evidence type="ECO:0000256" key="5">
    <source>
        <dbReference type="ARBA" id="ARBA00023136"/>
    </source>
</evidence>
<gene>
    <name evidence="8" type="ORF">OKA104_LOCUS16981</name>
</gene>
<feature type="transmembrane region" description="Helical" evidence="6">
    <location>
        <begin position="292"/>
        <end position="314"/>
    </location>
</feature>
<keyword evidence="3 6" id="KW-0812">Transmembrane</keyword>
<evidence type="ECO:0000313" key="8">
    <source>
        <dbReference type="EMBL" id="CAF3773985.1"/>
    </source>
</evidence>
<dbReference type="SUPFAM" id="SSF103473">
    <property type="entry name" value="MFS general substrate transporter"/>
    <property type="match status" value="1"/>
</dbReference>
<dbReference type="PANTHER" id="PTHR16172">
    <property type="entry name" value="MAJOR FACILITATOR SUPERFAMILY DOMAIN-CONTAINING PROTEIN 6-LIKE"/>
    <property type="match status" value="1"/>
</dbReference>
<feature type="domain" description="Major facilitator superfamily associated" evidence="7">
    <location>
        <begin position="18"/>
        <end position="502"/>
    </location>
</feature>
<accession>A0A818ZSC8</accession>
<feature type="transmembrane region" description="Helical" evidence="6">
    <location>
        <begin position="343"/>
        <end position="367"/>
    </location>
</feature>
<evidence type="ECO:0000313" key="9">
    <source>
        <dbReference type="Proteomes" id="UP000663881"/>
    </source>
</evidence>
<proteinExistence type="inferred from homology"/>
<feature type="transmembrane region" description="Helical" evidence="6">
    <location>
        <begin position="228"/>
        <end position="255"/>
    </location>
</feature>
<organism evidence="8 9">
    <name type="scientific">Adineta steineri</name>
    <dbReference type="NCBI Taxonomy" id="433720"/>
    <lineage>
        <taxon>Eukaryota</taxon>
        <taxon>Metazoa</taxon>
        <taxon>Spiralia</taxon>
        <taxon>Gnathifera</taxon>
        <taxon>Rotifera</taxon>
        <taxon>Eurotatoria</taxon>
        <taxon>Bdelloidea</taxon>
        <taxon>Adinetida</taxon>
        <taxon>Adinetidae</taxon>
        <taxon>Adineta</taxon>
    </lineage>
</organism>
<sequence length="560" mass="63910">MDSTPNNPKLSFIQRYHILLKTHYFLFFSAFGVIFPILSLILRSHGLSNTEISISNIFLPFSVFLTSPLIGFIADKTRRYLLTFNILLIIVTITVTGIFFLPYIKSRHIIGNLHYEKQSEYMLDFCASQEVATKCSSRVECGCSYRAFCKKDDLKFNFIFTMNNYSVKHDLHESERSICDIKYHVPIEKTLLNDTLDIQQSVNIKCHIICSIPYFCHGSRYPKQMMYIIFYPILYVLGTNLLSIGNVIGASIGFASLSRADLFGKQRVWGTVGFGITAFAASRIYEYFHSEYVYIIMFDIIAILTIMITSFVPIRPVEMTDNNKKKQKFDLSILISLLKKVDVLVFLSTTFVWGMSFGCMFPYLGLYIDEIAPCHSRSIIGWMLLVSSISEVIAFYFARRVIKFCGINLSSILIFLAFALRFFGYYFIRKPYWYLPVETMHFFNFGILYVLIAERADTIAPPGLSGTLQGIAHGITHGLGRGVGLLVSSVIYIFIEERLLFLVFGILNMIAAIIYSIYFLLSKKSAGKNMTLSSTNNNVVLEKDEEPLPSIPMITIQDEQ</sequence>
<dbReference type="InterPro" id="IPR051717">
    <property type="entry name" value="MFS_MFSD6"/>
</dbReference>
<dbReference type="Gene3D" id="1.20.1250.20">
    <property type="entry name" value="MFS general substrate transporter like domains"/>
    <property type="match status" value="2"/>
</dbReference>
<dbReference type="Pfam" id="PF12832">
    <property type="entry name" value="MFS_1_like"/>
    <property type="match status" value="1"/>
</dbReference>
<feature type="transmembrane region" description="Helical" evidence="6">
    <location>
        <begin position="405"/>
        <end position="427"/>
    </location>
</feature>
<evidence type="ECO:0000256" key="2">
    <source>
        <dbReference type="ARBA" id="ARBA00005241"/>
    </source>
</evidence>
<feature type="transmembrane region" description="Helical" evidence="6">
    <location>
        <begin position="54"/>
        <end position="74"/>
    </location>
</feature>
<evidence type="ECO:0000256" key="6">
    <source>
        <dbReference type="SAM" id="Phobius"/>
    </source>
</evidence>
<evidence type="ECO:0000259" key="7">
    <source>
        <dbReference type="Pfam" id="PF12832"/>
    </source>
</evidence>
<dbReference type="InterPro" id="IPR036259">
    <property type="entry name" value="MFS_trans_sf"/>
</dbReference>